<comment type="cofactor">
    <cofactor evidence="8">
        <name>[4Fe-4S] cluster</name>
        <dbReference type="ChEBI" id="CHEBI:49883"/>
    </cofactor>
    <text evidence="8">Binds 1 [4Fe-4S] cluster. The cluster is coordinated with 3 cysteines and an exchangeable S-adenosyl-L-methionine.</text>
</comment>
<keyword evidence="4 8" id="KW-0460">Magnesium</keyword>
<feature type="binding site" evidence="8">
    <location>
        <position position="45"/>
    </location>
    <ligand>
        <name>Mg(2+)</name>
        <dbReference type="ChEBI" id="CHEBI:18420"/>
    </ligand>
</feature>
<feature type="binding site" evidence="8">
    <location>
        <position position="75"/>
    </location>
    <ligand>
        <name>S-adenosyl-L-methionine</name>
        <dbReference type="ChEBI" id="CHEBI:59789"/>
    </ligand>
</feature>
<proteinExistence type="inferred from homology"/>
<dbReference type="KEGG" id="aacx:DEACI_2676"/>
<protein>
    <recommendedName>
        <fullName evidence="8">7-carboxy-7-deazaguanine synthase</fullName>
        <shortName evidence="8">CDG synthase</shortName>
        <ecNumber evidence="8">4.3.99.3</ecNumber>
    </recommendedName>
    <alternativeName>
        <fullName evidence="8">Queuosine biosynthesis protein QueE</fullName>
    </alternativeName>
</protein>
<keyword evidence="5 8" id="KW-0408">Iron</keyword>
<dbReference type="InterPro" id="IPR007197">
    <property type="entry name" value="rSAM"/>
</dbReference>
<dbReference type="AlphaFoldDB" id="A0A8S0Y3F7"/>
<keyword evidence="3 8" id="KW-0479">Metal-binding</keyword>
<feature type="binding site" evidence="8">
    <location>
        <position position="73"/>
    </location>
    <ligand>
        <name>substrate</name>
    </ligand>
</feature>
<dbReference type="EC" id="4.3.99.3" evidence="8"/>
<reference evidence="10" key="2">
    <citation type="submission" date="2020-01" db="EMBL/GenBank/DDBJ databases">
        <authorList>
            <person name="Hornung B."/>
        </authorList>
    </citation>
    <scope>NUCLEOTIDE SEQUENCE</scope>
    <source>
        <strain evidence="10">PacBioINE</strain>
    </source>
</reference>
<dbReference type="PANTHER" id="PTHR42836">
    <property type="entry name" value="7-CARBOXY-7-DEAZAGUANINE SYNTHASE"/>
    <property type="match status" value="1"/>
</dbReference>
<keyword evidence="2 8" id="KW-0949">S-adenosyl-L-methionine</keyword>
<evidence type="ECO:0000256" key="5">
    <source>
        <dbReference type="ARBA" id="ARBA00023004"/>
    </source>
</evidence>
<keyword evidence="8" id="KW-0671">Queuosine biosynthesis</keyword>
<dbReference type="Proteomes" id="UP000836597">
    <property type="component" value="Chromosome"/>
</dbReference>
<dbReference type="EMBL" id="LR746496">
    <property type="protein sequence ID" value="CAA7602005.1"/>
    <property type="molecule type" value="Genomic_DNA"/>
</dbReference>
<evidence type="ECO:0000259" key="9">
    <source>
        <dbReference type="PROSITE" id="PS51918"/>
    </source>
</evidence>
<comment type="cofactor">
    <cofactor evidence="8">
        <name>Mg(2+)</name>
        <dbReference type="ChEBI" id="CHEBI:18420"/>
    </cofactor>
</comment>
<dbReference type="Gene3D" id="3.20.20.70">
    <property type="entry name" value="Aldolase class I"/>
    <property type="match status" value="1"/>
</dbReference>
<evidence type="ECO:0000313" key="12">
    <source>
        <dbReference type="Proteomes" id="UP001071230"/>
    </source>
</evidence>
<dbReference type="EMBL" id="CDGJ01000078">
    <property type="protein sequence ID" value="CEJ08152.1"/>
    <property type="molecule type" value="Genomic_DNA"/>
</dbReference>
<dbReference type="PANTHER" id="PTHR42836:SF1">
    <property type="entry name" value="7-CARBOXY-7-DEAZAGUANINE SYNTHASE"/>
    <property type="match status" value="1"/>
</dbReference>
<comment type="subunit">
    <text evidence="8">Homodimer.</text>
</comment>
<dbReference type="HAMAP" id="MF_00917">
    <property type="entry name" value="QueE"/>
    <property type="match status" value="1"/>
</dbReference>
<evidence type="ECO:0000256" key="3">
    <source>
        <dbReference type="ARBA" id="ARBA00022723"/>
    </source>
</evidence>
<evidence type="ECO:0000256" key="8">
    <source>
        <dbReference type="HAMAP-Rule" id="MF_00917"/>
    </source>
</evidence>
<gene>
    <name evidence="8" type="primary">queE</name>
    <name evidence="11" type="ORF">DEACI_2627</name>
    <name evidence="10" type="ORF">DEACI_2676</name>
</gene>
<dbReference type="SFLD" id="SFLDS00029">
    <property type="entry name" value="Radical_SAM"/>
    <property type="match status" value="1"/>
</dbReference>
<feature type="binding site" evidence="8">
    <location>
        <begin position="42"/>
        <end position="44"/>
    </location>
    <ligand>
        <name>S-adenosyl-L-methionine</name>
        <dbReference type="ChEBI" id="CHEBI:59789"/>
    </ligand>
</feature>
<dbReference type="InterPro" id="IPR058240">
    <property type="entry name" value="rSAM_sf"/>
</dbReference>
<reference evidence="11" key="1">
    <citation type="submission" date="2014-11" db="EMBL/GenBank/DDBJ databases">
        <authorList>
            <person name="Hornung B.V."/>
        </authorList>
    </citation>
    <scope>NUCLEOTIDE SEQUENCE</scope>
    <source>
        <strain evidence="11">INE</strain>
    </source>
</reference>
<evidence type="ECO:0000256" key="4">
    <source>
        <dbReference type="ARBA" id="ARBA00022842"/>
    </source>
</evidence>
<evidence type="ECO:0000256" key="2">
    <source>
        <dbReference type="ARBA" id="ARBA00022691"/>
    </source>
</evidence>
<dbReference type="Proteomes" id="UP001071230">
    <property type="component" value="Unassembled WGS sequence"/>
</dbReference>
<dbReference type="GO" id="GO:0008616">
    <property type="term" value="P:tRNA queuosine(34) biosynthetic process"/>
    <property type="evidence" value="ECO:0007669"/>
    <property type="project" value="UniProtKB-UniRule"/>
</dbReference>
<keyword evidence="7 8" id="KW-0456">Lyase</keyword>
<organism evidence="10">
    <name type="scientific">Acididesulfobacillus acetoxydans</name>
    <dbReference type="NCBI Taxonomy" id="1561005"/>
    <lineage>
        <taxon>Bacteria</taxon>
        <taxon>Bacillati</taxon>
        <taxon>Bacillota</taxon>
        <taxon>Clostridia</taxon>
        <taxon>Eubacteriales</taxon>
        <taxon>Peptococcaceae</taxon>
        <taxon>Acididesulfobacillus</taxon>
    </lineage>
</organism>
<dbReference type="SUPFAM" id="SSF102114">
    <property type="entry name" value="Radical SAM enzymes"/>
    <property type="match status" value="1"/>
</dbReference>
<dbReference type="GO" id="GO:0051539">
    <property type="term" value="F:4 iron, 4 sulfur cluster binding"/>
    <property type="evidence" value="ECO:0007669"/>
    <property type="project" value="UniProtKB-UniRule"/>
</dbReference>
<dbReference type="InterPro" id="IPR013785">
    <property type="entry name" value="Aldolase_TIM"/>
</dbReference>
<feature type="binding site" evidence="8">
    <location>
        <begin position="119"/>
        <end position="121"/>
    </location>
    <ligand>
        <name>S-adenosyl-L-methionine</name>
        <dbReference type="ChEBI" id="CHEBI:59789"/>
    </ligand>
</feature>
<comment type="similarity">
    <text evidence="8">Belongs to the radical SAM superfamily. 7-carboxy-7-deazaguanine synthase family.</text>
</comment>
<dbReference type="CDD" id="cd01335">
    <property type="entry name" value="Radical_SAM"/>
    <property type="match status" value="1"/>
</dbReference>
<dbReference type="PROSITE" id="PS51918">
    <property type="entry name" value="RADICAL_SAM"/>
    <property type="match status" value="1"/>
</dbReference>
<comment type="cofactor">
    <cofactor evidence="8">
        <name>S-adenosyl-L-methionine</name>
        <dbReference type="ChEBI" id="CHEBI:59789"/>
    </cofactor>
    <text evidence="8">Binds 1 S-adenosyl-L-methionine per subunit.</text>
</comment>
<dbReference type="InterPro" id="IPR024924">
    <property type="entry name" value="7-CO-7-deazaguanine_synth-like"/>
</dbReference>
<keyword evidence="6 8" id="KW-0411">Iron-sulfur</keyword>
<feature type="binding site" evidence="8">
    <location>
        <position position="32"/>
    </location>
    <ligand>
        <name>substrate</name>
    </ligand>
</feature>
<feature type="binding site" evidence="8">
    <location>
        <position position="43"/>
    </location>
    <ligand>
        <name>[4Fe-4S] cluster</name>
        <dbReference type="ChEBI" id="CHEBI:49883"/>
        <note>4Fe-4S-S-AdoMet</note>
    </ligand>
</feature>
<evidence type="ECO:0000313" key="10">
    <source>
        <dbReference type="EMBL" id="CAA7602005.1"/>
    </source>
</evidence>
<evidence type="ECO:0000313" key="11">
    <source>
        <dbReference type="EMBL" id="CEJ08152.1"/>
    </source>
</evidence>
<name>A0A8S0Y3F7_9FIRM</name>
<comment type="caution">
    <text evidence="8">Lacks conserved residue(s) required for the propagation of feature annotation.</text>
</comment>
<keyword evidence="1 8" id="KW-0004">4Fe-4S</keyword>
<dbReference type="GO" id="GO:1904047">
    <property type="term" value="F:S-adenosyl-L-methionine binding"/>
    <property type="evidence" value="ECO:0007669"/>
    <property type="project" value="UniProtKB-UniRule"/>
</dbReference>
<evidence type="ECO:0000256" key="6">
    <source>
        <dbReference type="ARBA" id="ARBA00023014"/>
    </source>
</evidence>
<sequence length="206" mass="23589">MCLLTESYPVSEIFESIQGEGIWTGIPAAFVRLQGCNLRCGWCDTKEAWSGKASNLTAKEILAEIHLEHVIVTGGEPLLHDLNGLFAALQHAGKKIHVETNGTQPWRESYPPDIWLTVSPKEESGYAVHPSLPERVGEYKFVVDEAFRPEVIRKFYTRQEHRRQEPLIFLSPENVRPEMVEKAFQMVLEYPFCRLMVQMHKLIGVR</sequence>
<feature type="binding site" evidence="8">
    <location>
        <begin position="17"/>
        <end position="19"/>
    </location>
    <ligand>
        <name>substrate</name>
    </ligand>
</feature>
<feature type="binding site" evidence="8">
    <location>
        <position position="40"/>
    </location>
    <ligand>
        <name>[4Fe-4S] cluster</name>
        <dbReference type="ChEBI" id="CHEBI:49883"/>
        <note>4Fe-4S-S-AdoMet</note>
    </ligand>
</feature>
<feature type="domain" description="Radical SAM core" evidence="9">
    <location>
        <begin position="23"/>
        <end position="206"/>
    </location>
</feature>
<keyword evidence="12" id="KW-1185">Reference proteome</keyword>
<comment type="function">
    <text evidence="8">Catalyzes the complex heterocyclic radical-mediated conversion of 6-carboxy-5,6,7,8-tetrahydropterin (CPH4) to 7-carboxy-7-deazaguanine (CDG), a step common to the biosynthetic pathways of all 7-deazapurine-containing compounds.</text>
</comment>
<dbReference type="Pfam" id="PF04055">
    <property type="entry name" value="Radical_SAM"/>
    <property type="match status" value="1"/>
</dbReference>
<comment type="catalytic activity">
    <reaction evidence="8">
        <text>6-carboxy-5,6,7,8-tetrahydropterin + H(+) = 7-carboxy-7-carbaguanine + NH4(+)</text>
        <dbReference type="Rhea" id="RHEA:27974"/>
        <dbReference type="ChEBI" id="CHEBI:15378"/>
        <dbReference type="ChEBI" id="CHEBI:28938"/>
        <dbReference type="ChEBI" id="CHEBI:61032"/>
        <dbReference type="ChEBI" id="CHEBI:61036"/>
        <dbReference type="EC" id="4.3.99.3"/>
    </reaction>
</comment>
<evidence type="ECO:0000256" key="7">
    <source>
        <dbReference type="ARBA" id="ARBA00023239"/>
    </source>
</evidence>
<feature type="binding site" evidence="8">
    <location>
        <position position="36"/>
    </location>
    <ligand>
        <name>[4Fe-4S] cluster</name>
        <dbReference type="ChEBI" id="CHEBI:49883"/>
        <note>4Fe-4S-S-AdoMet</note>
    </ligand>
</feature>
<dbReference type="GO" id="GO:0000287">
    <property type="term" value="F:magnesium ion binding"/>
    <property type="evidence" value="ECO:0007669"/>
    <property type="project" value="UniProtKB-UniRule"/>
</dbReference>
<accession>A0A8S0Y3F7</accession>
<dbReference type="PIRSF" id="PIRSF000370">
    <property type="entry name" value="QueE"/>
    <property type="match status" value="1"/>
</dbReference>
<dbReference type="GO" id="GO:0016840">
    <property type="term" value="F:carbon-nitrogen lyase activity"/>
    <property type="evidence" value="ECO:0007669"/>
    <property type="project" value="UniProtKB-UniRule"/>
</dbReference>
<evidence type="ECO:0000256" key="1">
    <source>
        <dbReference type="ARBA" id="ARBA00022485"/>
    </source>
</evidence>
<comment type="pathway">
    <text evidence="8">Purine metabolism; 7-cyano-7-deazaguanine biosynthesis.</text>
</comment>